<dbReference type="HOGENOM" id="CLU_008455_11_2_1"/>
<keyword evidence="2" id="KW-0813">Transport</keyword>
<evidence type="ECO:0000256" key="4">
    <source>
        <dbReference type="ARBA" id="ARBA00022692"/>
    </source>
</evidence>
<evidence type="ECO:0000313" key="12">
    <source>
        <dbReference type="EMBL" id="EXV02440.1"/>
    </source>
</evidence>
<feature type="transmembrane region" description="Helical" evidence="10">
    <location>
        <begin position="279"/>
        <end position="304"/>
    </location>
</feature>
<dbReference type="PROSITE" id="PS50850">
    <property type="entry name" value="MFS"/>
    <property type="match status" value="1"/>
</dbReference>
<sequence length="523" mass="57257">MEAVRQSVQSTDSHNTLPVPHTNSDGFVDFGPGDPGDPRNWSKSRKWYITLCTSLLAMVGNLASSIPSGSLKHISRDFHISEGVAALTVTLFLLGYCLGPFIFAPLSEFYGRRPIFRISFSFFVLFSLLCAFATNFGTLLTARFLAGACVSAVLSNAPGVLADLWDNLARGNAMAIFSTSVWIGPSLGPIISGFLVLHKNWRWGFYVVLCLSGVSMLFMLTIPETNGAIILLERARRIRKAGIRGYEHVQTEYEAANMSLFTIYKTALTRPWALLLDPISFLCAVYMALIFALQFMLFTIYPIVFQQMRGWNEGVGQLPLLGTVVGSVVGAVVIFLDTKRRKNKLEAGYSLEPEDRLIMGMMGGIGFAITMFWFSWTAQYNSIHWSVPTIAGGFLSTALILTFTSYMNYLVDSYVDCAASAIAVNTFARSLGSAFAPLFTPKMFQTLGVGGGGSLIGGAASILAVVPFVFHRYGKAIRARSKYSPLDAAVKLDPEERDGNPVDNSLRDVEEGSETLGPRNERT</sequence>
<dbReference type="SUPFAM" id="SSF103473">
    <property type="entry name" value="MFS general substrate transporter"/>
    <property type="match status" value="1"/>
</dbReference>
<proteinExistence type="inferred from homology"/>
<feature type="compositionally biased region" description="Polar residues" evidence="9">
    <location>
        <begin position="1"/>
        <end position="24"/>
    </location>
</feature>
<comment type="subcellular location">
    <subcellularLocation>
        <location evidence="1">Cell membrane</location>
        <topology evidence="1">Multi-pass membrane protein</topology>
    </subcellularLocation>
</comment>
<dbReference type="GO" id="GO:0005886">
    <property type="term" value="C:plasma membrane"/>
    <property type="evidence" value="ECO:0007669"/>
    <property type="project" value="UniProtKB-SubCell"/>
</dbReference>
<evidence type="ECO:0000256" key="5">
    <source>
        <dbReference type="ARBA" id="ARBA00022989"/>
    </source>
</evidence>
<dbReference type="PANTHER" id="PTHR23502">
    <property type="entry name" value="MAJOR FACILITATOR SUPERFAMILY"/>
    <property type="match status" value="1"/>
</dbReference>
<dbReference type="InterPro" id="IPR020846">
    <property type="entry name" value="MFS_dom"/>
</dbReference>
<dbReference type="GO" id="GO:0022857">
    <property type="term" value="F:transmembrane transporter activity"/>
    <property type="evidence" value="ECO:0007669"/>
    <property type="project" value="InterPro"/>
</dbReference>
<dbReference type="PANTHER" id="PTHR23502:SF186">
    <property type="entry name" value="MAJOR FACILITATOR SUPERFAMILY (MFS) PROFILE DOMAIN-CONTAINING PROTEIN"/>
    <property type="match status" value="1"/>
</dbReference>
<feature type="domain" description="Major facilitator superfamily (MFS) profile" evidence="11">
    <location>
        <begin position="49"/>
        <end position="476"/>
    </location>
</feature>
<evidence type="ECO:0000256" key="2">
    <source>
        <dbReference type="ARBA" id="ARBA00022448"/>
    </source>
</evidence>
<feature type="transmembrane region" description="Helical" evidence="10">
    <location>
        <begin position="173"/>
        <end position="197"/>
    </location>
</feature>
<feature type="region of interest" description="Disordered" evidence="9">
    <location>
        <begin position="1"/>
        <end position="33"/>
    </location>
</feature>
<comment type="similarity">
    <text evidence="8">Belongs to the major facilitator superfamily. DHA1 family. Polyamines/proton antiporter (TC 2.A.1.2.16) subfamily.</text>
</comment>
<feature type="transmembrane region" description="Helical" evidence="10">
    <location>
        <begin position="316"/>
        <end position="336"/>
    </location>
</feature>
<evidence type="ECO:0000256" key="1">
    <source>
        <dbReference type="ARBA" id="ARBA00004651"/>
    </source>
</evidence>
<evidence type="ECO:0000256" key="10">
    <source>
        <dbReference type="SAM" id="Phobius"/>
    </source>
</evidence>
<dbReference type="Gene3D" id="1.20.1250.20">
    <property type="entry name" value="MFS general substrate transporter like domains"/>
    <property type="match status" value="1"/>
</dbReference>
<keyword evidence="4 10" id="KW-0812">Transmembrane</keyword>
<evidence type="ECO:0000259" key="11">
    <source>
        <dbReference type="PROSITE" id="PS50850"/>
    </source>
</evidence>
<keyword evidence="7" id="KW-0325">Glycoprotein</keyword>
<keyword evidence="3" id="KW-1003">Cell membrane</keyword>
<keyword evidence="5 10" id="KW-1133">Transmembrane helix</keyword>
<dbReference type="FunFam" id="1.20.1250.20:FF:000011">
    <property type="entry name" value="MFS multidrug transporter, putative"/>
    <property type="match status" value="1"/>
</dbReference>
<reference evidence="12 13" key="1">
    <citation type="submission" date="2014-02" db="EMBL/GenBank/DDBJ databases">
        <title>The genome sequence of the entomopathogenic fungus Metarhizium robertsii ARSEF 2575.</title>
        <authorList>
            <person name="Giuliano Garisto Donzelli B."/>
            <person name="Roe B.A."/>
            <person name="Macmil S.L."/>
            <person name="Krasnoff S.B."/>
            <person name="Gibson D.M."/>
        </authorList>
    </citation>
    <scope>NUCLEOTIDE SEQUENCE [LARGE SCALE GENOMIC DNA]</scope>
    <source>
        <strain evidence="12 13">ARSEF 2575</strain>
    </source>
</reference>
<evidence type="ECO:0000313" key="13">
    <source>
        <dbReference type="Proteomes" id="UP000030151"/>
    </source>
</evidence>
<feature type="transmembrane region" description="Helical" evidence="10">
    <location>
        <begin position="47"/>
        <end position="64"/>
    </location>
</feature>
<keyword evidence="6 10" id="KW-0472">Membrane</keyword>
<dbReference type="InterPro" id="IPR011701">
    <property type="entry name" value="MFS"/>
</dbReference>
<organism evidence="12 13">
    <name type="scientific">Metarhizium robertsii</name>
    <dbReference type="NCBI Taxonomy" id="568076"/>
    <lineage>
        <taxon>Eukaryota</taxon>
        <taxon>Fungi</taxon>
        <taxon>Dikarya</taxon>
        <taxon>Ascomycota</taxon>
        <taxon>Pezizomycotina</taxon>
        <taxon>Sordariomycetes</taxon>
        <taxon>Hypocreomycetidae</taxon>
        <taxon>Hypocreales</taxon>
        <taxon>Clavicipitaceae</taxon>
        <taxon>Metarhizium</taxon>
    </lineage>
</organism>
<feature type="transmembrane region" description="Helical" evidence="10">
    <location>
        <begin position="357"/>
        <end position="376"/>
    </location>
</feature>
<dbReference type="EMBL" id="JELW01000005">
    <property type="protein sequence ID" value="EXV02440.1"/>
    <property type="molecule type" value="Genomic_DNA"/>
</dbReference>
<evidence type="ECO:0000256" key="3">
    <source>
        <dbReference type="ARBA" id="ARBA00022475"/>
    </source>
</evidence>
<protein>
    <submittedName>
        <fullName evidence="12">MFS transporter</fullName>
    </submittedName>
</protein>
<gene>
    <name evidence="12" type="ORF">X797_004572</name>
</gene>
<evidence type="ECO:0000256" key="8">
    <source>
        <dbReference type="ARBA" id="ARBA00038459"/>
    </source>
</evidence>
<dbReference type="Proteomes" id="UP000030151">
    <property type="component" value="Unassembled WGS sequence"/>
</dbReference>
<dbReference type="Pfam" id="PF07690">
    <property type="entry name" value="MFS_1"/>
    <property type="match status" value="1"/>
</dbReference>
<accession>A0A0A1UXZ8</accession>
<feature type="transmembrane region" description="Helical" evidence="10">
    <location>
        <begin position="84"/>
        <end position="103"/>
    </location>
</feature>
<feature type="transmembrane region" description="Helical" evidence="10">
    <location>
        <begin position="203"/>
        <end position="232"/>
    </location>
</feature>
<dbReference type="InterPro" id="IPR036259">
    <property type="entry name" value="MFS_trans_sf"/>
</dbReference>
<feature type="region of interest" description="Disordered" evidence="9">
    <location>
        <begin position="490"/>
        <end position="523"/>
    </location>
</feature>
<evidence type="ECO:0000256" key="7">
    <source>
        <dbReference type="ARBA" id="ARBA00023180"/>
    </source>
</evidence>
<evidence type="ECO:0000256" key="9">
    <source>
        <dbReference type="SAM" id="MobiDB-lite"/>
    </source>
</evidence>
<dbReference type="eggNOG" id="KOG0255">
    <property type="taxonomic scope" value="Eukaryota"/>
</dbReference>
<dbReference type="CDD" id="cd17323">
    <property type="entry name" value="MFS_Tpo1_MDR_like"/>
    <property type="match status" value="1"/>
</dbReference>
<feature type="compositionally biased region" description="Basic and acidic residues" evidence="9">
    <location>
        <begin position="490"/>
        <end position="510"/>
    </location>
</feature>
<name>A0A0A1UXZ8_9HYPO</name>
<feature type="transmembrane region" description="Helical" evidence="10">
    <location>
        <begin position="382"/>
        <end position="402"/>
    </location>
</feature>
<feature type="transmembrane region" description="Helical" evidence="10">
    <location>
        <begin position="115"/>
        <end position="134"/>
    </location>
</feature>
<evidence type="ECO:0000256" key="6">
    <source>
        <dbReference type="ARBA" id="ARBA00023136"/>
    </source>
</evidence>
<feature type="transmembrane region" description="Helical" evidence="10">
    <location>
        <begin position="448"/>
        <end position="470"/>
    </location>
</feature>
<comment type="caution">
    <text evidence="12">The sequence shown here is derived from an EMBL/GenBank/DDBJ whole genome shotgun (WGS) entry which is preliminary data.</text>
</comment>
<dbReference type="OrthoDB" id="6770063at2759"/>
<dbReference type="AlphaFoldDB" id="A0A0A1UXZ8"/>